<dbReference type="OrthoDB" id="1304698at2759"/>
<proteinExistence type="predicted"/>
<comment type="caution">
    <text evidence="2">The sequence shown here is derived from an EMBL/GenBank/DDBJ whole genome shotgun (WGS) entry which is preliminary data.</text>
</comment>
<dbReference type="Gene3D" id="3.80.10.10">
    <property type="entry name" value="Ribonuclease Inhibitor"/>
    <property type="match status" value="1"/>
</dbReference>
<protein>
    <recommendedName>
        <fullName evidence="1">NB-ARC domain-containing protein</fullName>
    </recommendedName>
</protein>
<dbReference type="Pfam" id="PF00931">
    <property type="entry name" value="NB-ARC"/>
    <property type="match status" value="1"/>
</dbReference>
<name>A0A9J5WKK9_SOLCO</name>
<dbReference type="SUPFAM" id="SSF52540">
    <property type="entry name" value="P-loop containing nucleoside triphosphate hydrolases"/>
    <property type="match status" value="1"/>
</dbReference>
<feature type="domain" description="NB-ARC" evidence="1">
    <location>
        <begin position="2"/>
        <end position="107"/>
    </location>
</feature>
<dbReference type="Gene3D" id="3.40.50.300">
    <property type="entry name" value="P-loop containing nucleotide triphosphate hydrolases"/>
    <property type="match status" value="1"/>
</dbReference>
<dbReference type="AlphaFoldDB" id="A0A9J5WKK9"/>
<dbReference type="InterPro" id="IPR002182">
    <property type="entry name" value="NB-ARC"/>
</dbReference>
<evidence type="ECO:0000313" key="2">
    <source>
        <dbReference type="EMBL" id="KAG5576066.1"/>
    </source>
</evidence>
<feature type="non-terminal residue" evidence="2">
    <location>
        <position position="1"/>
    </location>
</feature>
<dbReference type="PANTHER" id="PTHR15140:SF44">
    <property type="entry name" value="LATE BLIGHT RESISTANCE PROTEIN HOMOLOG R1B-23 ISOFORM X1"/>
    <property type="match status" value="1"/>
</dbReference>
<dbReference type="EMBL" id="JACXVP010000011">
    <property type="protein sequence ID" value="KAG5576066.1"/>
    <property type="molecule type" value="Genomic_DNA"/>
</dbReference>
<evidence type="ECO:0000259" key="1">
    <source>
        <dbReference type="Pfam" id="PF00931"/>
    </source>
</evidence>
<dbReference type="SUPFAM" id="SSF52058">
    <property type="entry name" value="L domain-like"/>
    <property type="match status" value="1"/>
</dbReference>
<keyword evidence="3" id="KW-1185">Reference proteome</keyword>
<reference evidence="2 3" key="1">
    <citation type="submission" date="2020-09" db="EMBL/GenBank/DDBJ databases">
        <title>De no assembly of potato wild relative species, Solanum commersonii.</title>
        <authorList>
            <person name="Cho K."/>
        </authorList>
    </citation>
    <scope>NUCLEOTIDE SEQUENCE [LARGE SCALE GENOMIC DNA]</scope>
    <source>
        <strain evidence="2">LZ3.2</strain>
        <tissue evidence="2">Leaf</tissue>
    </source>
</reference>
<dbReference type="GO" id="GO:0043531">
    <property type="term" value="F:ADP binding"/>
    <property type="evidence" value="ECO:0007669"/>
    <property type="project" value="InterPro"/>
</dbReference>
<dbReference type="PANTHER" id="PTHR15140">
    <property type="entry name" value="TUBULIN-SPECIFIC CHAPERONE E"/>
    <property type="match status" value="1"/>
</dbReference>
<evidence type="ECO:0000313" key="3">
    <source>
        <dbReference type="Proteomes" id="UP000824120"/>
    </source>
</evidence>
<organism evidence="2 3">
    <name type="scientific">Solanum commersonii</name>
    <name type="common">Commerson's wild potato</name>
    <name type="synonym">Commerson's nightshade</name>
    <dbReference type="NCBI Taxonomy" id="4109"/>
    <lineage>
        <taxon>Eukaryota</taxon>
        <taxon>Viridiplantae</taxon>
        <taxon>Streptophyta</taxon>
        <taxon>Embryophyta</taxon>
        <taxon>Tracheophyta</taxon>
        <taxon>Spermatophyta</taxon>
        <taxon>Magnoliopsida</taxon>
        <taxon>eudicotyledons</taxon>
        <taxon>Gunneridae</taxon>
        <taxon>Pentapetalae</taxon>
        <taxon>asterids</taxon>
        <taxon>lamiids</taxon>
        <taxon>Solanales</taxon>
        <taxon>Solanaceae</taxon>
        <taxon>Solanoideae</taxon>
        <taxon>Solaneae</taxon>
        <taxon>Solanum</taxon>
    </lineage>
</organism>
<dbReference type="Proteomes" id="UP000824120">
    <property type="component" value="Chromosome 11"/>
</dbReference>
<dbReference type="InterPro" id="IPR032675">
    <property type="entry name" value="LRR_dom_sf"/>
</dbReference>
<sequence>MILQEIFSQVTGSKDKGDKDDILADMLRKSLMGKRYLIVLDDMWDCMEWDDLRLCFPDVGNRSRIVVTTRLEKVGKQVKYGIDPYSLPFLTTEESCKLLQKKLFQNEDFLPKLQEVHDVVLHFCLEKSREEKFMFGVKGNHSQFQPCDLKESRVSFNLSKEHSKFASLGSKTWKPFHQQLRSPITIGKSFDGIPLRVDVLSGRCPNLQQLHITFRDDNDSSESFCLTLENLTQLQLASNLKKLVLRGTRIENMVPFIAGLSSLEYLQLWNSDYFESEEWCLGDITFYKLKFLNLTHLRISRWDASEESFPLLETLVIKECYNVEEIPLIFADIPTLKQIKLIRCKNKSLEALALRIKEDVEENEGNNRIDLIIKQKYRQSGWNSFLANCYSPAHAPKCPSFFCMFQ</sequence>
<accession>A0A9J5WKK9</accession>
<dbReference type="InterPro" id="IPR027417">
    <property type="entry name" value="P-loop_NTPase"/>
</dbReference>
<gene>
    <name evidence="2" type="ORF">H5410_056200</name>
</gene>